<reference evidence="2" key="1">
    <citation type="journal article" date="2017" name="Cell">
        <title>Insights into land plant evolution garnered from the Marchantia polymorpha genome.</title>
        <authorList>
            <person name="Bowman J.L."/>
            <person name="Kohchi T."/>
            <person name="Yamato K.T."/>
            <person name="Jenkins J."/>
            <person name="Shu S."/>
            <person name="Ishizaki K."/>
            <person name="Yamaoka S."/>
            <person name="Nishihama R."/>
            <person name="Nakamura Y."/>
            <person name="Berger F."/>
            <person name="Adam C."/>
            <person name="Aki S.S."/>
            <person name="Althoff F."/>
            <person name="Araki T."/>
            <person name="Arteaga-Vazquez M.A."/>
            <person name="Balasubrmanian S."/>
            <person name="Barry K."/>
            <person name="Bauer D."/>
            <person name="Boehm C.R."/>
            <person name="Briginshaw L."/>
            <person name="Caballero-Perez J."/>
            <person name="Catarino B."/>
            <person name="Chen F."/>
            <person name="Chiyoda S."/>
            <person name="Chovatia M."/>
            <person name="Davies K.M."/>
            <person name="Delmans M."/>
            <person name="Demura T."/>
            <person name="Dierschke T."/>
            <person name="Dolan L."/>
            <person name="Dorantes-Acosta A.E."/>
            <person name="Eklund D.M."/>
            <person name="Florent S.N."/>
            <person name="Flores-Sandoval E."/>
            <person name="Fujiyama A."/>
            <person name="Fukuzawa H."/>
            <person name="Galik B."/>
            <person name="Grimanelli D."/>
            <person name="Grimwood J."/>
            <person name="Grossniklaus U."/>
            <person name="Hamada T."/>
            <person name="Haseloff J."/>
            <person name="Hetherington A.J."/>
            <person name="Higo A."/>
            <person name="Hirakawa Y."/>
            <person name="Hundley H.N."/>
            <person name="Ikeda Y."/>
            <person name="Inoue K."/>
            <person name="Inoue S.I."/>
            <person name="Ishida S."/>
            <person name="Jia Q."/>
            <person name="Kakita M."/>
            <person name="Kanazawa T."/>
            <person name="Kawai Y."/>
            <person name="Kawashima T."/>
            <person name="Kennedy M."/>
            <person name="Kinose K."/>
            <person name="Kinoshita T."/>
            <person name="Kohara Y."/>
            <person name="Koide E."/>
            <person name="Komatsu K."/>
            <person name="Kopischke S."/>
            <person name="Kubo M."/>
            <person name="Kyozuka J."/>
            <person name="Lagercrantz U."/>
            <person name="Lin S.S."/>
            <person name="Lindquist E."/>
            <person name="Lipzen A.M."/>
            <person name="Lu C.W."/>
            <person name="De Luna E."/>
            <person name="Martienssen R.A."/>
            <person name="Minamino N."/>
            <person name="Mizutani M."/>
            <person name="Mizutani M."/>
            <person name="Mochizuki N."/>
            <person name="Monte I."/>
            <person name="Mosher R."/>
            <person name="Nagasaki H."/>
            <person name="Nakagami H."/>
            <person name="Naramoto S."/>
            <person name="Nishitani K."/>
            <person name="Ohtani M."/>
            <person name="Okamoto T."/>
            <person name="Okumura M."/>
            <person name="Phillips J."/>
            <person name="Pollak B."/>
            <person name="Reinders A."/>
            <person name="Rovekamp M."/>
            <person name="Sano R."/>
            <person name="Sawa S."/>
            <person name="Schmid M.W."/>
            <person name="Shirakawa M."/>
            <person name="Solano R."/>
            <person name="Spunde A."/>
            <person name="Suetsugu N."/>
            <person name="Sugano S."/>
            <person name="Sugiyama A."/>
            <person name="Sun R."/>
            <person name="Suzuki Y."/>
            <person name="Takenaka M."/>
            <person name="Takezawa D."/>
            <person name="Tomogane H."/>
            <person name="Tsuzuki M."/>
            <person name="Ueda T."/>
            <person name="Umeda M."/>
            <person name="Ward J.M."/>
            <person name="Watanabe Y."/>
            <person name="Yazaki K."/>
            <person name="Yokoyama R."/>
            <person name="Yoshitake Y."/>
            <person name="Yotsui I."/>
            <person name="Zachgo S."/>
            <person name="Schmutz J."/>
        </authorList>
    </citation>
    <scope>NUCLEOTIDE SEQUENCE [LARGE SCALE GENOMIC DNA]</scope>
    <source>
        <strain evidence="2">Tak-1</strain>
    </source>
</reference>
<dbReference type="Gramene" id="Mp4g16110.1">
    <property type="protein sequence ID" value="Mp4g16110.1.cds1"/>
    <property type="gene ID" value="Mp4g16110"/>
</dbReference>
<gene>
    <name evidence="1" type="ORF">MARPO_0054s0076</name>
</gene>
<protein>
    <submittedName>
        <fullName evidence="1">Uncharacterized protein</fullName>
    </submittedName>
</protein>
<name>A0A2R6WVU2_MARPO</name>
<accession>A0A2R6WVU2</accession>
<dbReference type="Proteomes" id="UP000244005">
    <property type="component" value="Unassembled WGS sequence"/>
</dbReference>
<sequence length="112" mass="12819">MNNHVFDFSTSGLQLFDWLYVDETGFLMIDENPSERTGSRLSVENPLKTQVIDELSVSETLEQKGVHRPRIRWSGVVPIQLLLKNRECCSDGGVCECIAHRNECCTRRFSQT</sequence>
<proteinExistence type="predicted"/>
<dbReference type="AlphaFoldDB" id="A0A2R6WVU2"/>
<keyword evidence="2" id="KW-1185">Reference proteome</keyword>
<dbReference type="EMBL" id="KZ772726">
    <property type="protein sequence ID" value="PTQ37967.1"/>
    <property type="molecule type" value="Genomic_DNA"/>
</dbReference>
<evidence type="ECO:0000313" key="2">
    <source>
        <dbReference type="Proteomes" id="UP000244005"/>
    </source>
</evidence>
<organism evidence="1 2">
    <name type="scientific">Marchantia polymorpha</name>
    <name type="common">Common liverwort</name>
    <name type="synonym">Marchantia aquatica</name>
    <dbReference type="NCBI Taxonomy" id="3197"/>
    <lineage>
        <taxon>Eukaryota</taxon>
        <taxon>Viridiplantae</taxon>
        <taxon>Streptophyta</taxon>
        <taxon>Embryophyta</taxon>
        <taxon>Marchantiophyta</taxon>
        <taxon>Marchantiopsida</taxon>
        <taxon>Marchantiidae</taxon>
        <taxon>Marchantiales</taxon>
        <taxon>Marchantiaceae</taxon>
        <taxon>Marchantia</taxon>
    </lineage>
</organism>
<evidence type="ECO:0000313" key="1">
    <source>
        <dbReference type="EMBL" id="PTQ37967.1"/>
    </source>
</evidence>